<proteinExistence type="predicted"/>
<dbReference type="Gene3D" id="2.40.160.10">
    <property type="entry name" value="Porin"/>
    <property type="match status" value="1"/>
</dbReference>
<dbReference type="Proteomes" id="UP000664048">
    <property type="component" value="Unassembled WGS sequence"/>
</dbReference>
<evidence type="ECO:0000313" key="2">
    <source>
        <dbReference type="EMBL" id="WFN22705.1"/>
    </source>
</evidence>
<keyword evidence="3" id="KW-1185">Reference proteome</keyword>
<protein>
    <recommendedName>
        <fullName evidence="5">Porin</fullName>
    </recommendedName>
</protein>
<dbReference type="Proteomes" id="UP001220209">
    <property type="component" value="Chromosome 3"/>
</dbReference>
<organism evidence="2 4">
    <name type="scientific">Burkholderia contaminans</name>
    <dbReference type="NCBI Taxonomy" id="488447"/>
    <lineage>
        <taxon>Bacteria</taxon>
        <taxon>Pseudomonadati</taxon>
        <taxon>Pseudomonadota</taxon>
        <taxon>Betaproteobacteria</taxon>
        <taxon>Burkholderiales</taxon>
        <taxon>Burkholderiaceae</taxon>
        <taxon>Burkholderia</taxon>
        <taxon>Burkholderia cepacia complex</taxon>
    </lineage>
</organism>
<evidence type="ECO:0000313" key="1">
    <source>
        <dbReference type="EMBL" id="MBO1834661.1"/>
    </source>
</evidence>
<accession>A0A1R1W1J5</accession>
<evidence type="ECO:0000313" key="4">
    <source>
        <dbReference type="Proteomes" id="UP001220209"/>
    </source>
</evidence>
<reference evidence="2 4" key="2">
    <citation type="submission" date="2021-12" db="EMBL/GenBank/DDBJ databases">
        <title>Genomic and phenotypic characterization of three Burkholderia contaminans isolates recovered from different sources.</title>
        <authorList>
            <person name="Lopez De Volder A."/>
            <person name="Fan Y."/>
            <person name="Nunvar J."/>
            <person name="Herrera T."/>
            <person name="Timp W."/>
            <person name="Degrossi J."/>
        </authorList>
    </citation>
    <scope>NUCLEOTIDE SEQUENCE [LARGE SCALE GENOMIC DNA]</scope>
    <source>
        <strain evidence="2 4">LMG 23361</strain>
    </source>
</reference>
<dbReference type="RefSeq" id="WP_052760034.1">
    <property type="nucleotide sequence ID" value="NZ_AP018359.1"/>
</dbReference>
<sequence>MTFGFMYALPDSSATGQPVSGASYEFGATKAAAGVSDSLKGKDGHPGSMLVVDFNVSRMLRPDLALAGGYGHTNYPAGNFATDNVKVSFDNLLSKRTDVFIALVFEHVLSSGYAPMFMLGAASGGNQLSVNVGILHNF</sequence>
<dbReference type="EMBL" id="JAGEMX010000020">
    <property type="protein sequence ID" value="MBO1834661.1"/>
    <property type="molecule type" value="Genomic_DNA"/>
</dbReference>
<dbReference type="InterPro" id="IPR023614">
    <property type="entry name" value="Porin_dom_sf"/>
</dbReference>
<gene>
    <name evidence="1" type="ORF">J4M89_35300</name>
    <name evidence="2" type="ORF">LXE91_32555</name>
</gene>
<evidence type="ECO:0000313" key="3">
    <source>
        <dbReference type="Proteomes" id="UP000664048"/>
    </source>
</evidence>
<name>A0A1R1W1J5_9BURK</name>
<evidence type="ECO:0008006" key="5">
    <source>
        <dbReference type="Google" id="ProtNLM"/>
    </source>
</evidence>
<reference evidence="1 3" key="1">
    <citation type="submission" date="2021-03" db="EMBL/GenBank/DDBJ databases">
        <title>Clinical course, treatment and visual outcome of an outbreak of Burkholderia contaminans endophthalmitis following cataract surgery.</title>
        <authorList>
            <person name="Lind C."/>
            <person name="Olsen K."/>
            <person name="Angelsen N.K."/>
            <person name="Krefting E.A."/>
            <person name="Fossen K."/>
            <person name="Gravningen K."/>
            <person name="Depoorter E."/>
            <person name="Vandamme P."/>
            <person name="Bertelsen G."/>
        </authorList>
    </citation>
    <scope>NUCLEOTIDE SEQUENCE [LARGE SCALE GENOMIC DNA]</scope>
    <source>
        <strain evidence="1 3">51242556</strain>
    </source>
</reference>
<dbReference type="AlphaFoldDB" id="A0A1R1W1J5"/>
<dbReference type="EMBL" id="CP090642">
    <property type="protein sequence ID" value="WFN22705.1"/>
    <property type="molecule type" value="Genomic_DNA"/>
</dbReference>
<dbReference type="SUPFAM" id="SSF56935">
    <property type="entry name" value="Porins"/>
    <property type="match status" value="1"/>
</dbReference>